<evidence type="ECO:0000256" key="6">
    <source>
        <dbReference type="ARBA" id="ARBA00023186"/>
    </source>
</evidence>
<dbReference type="SUPFAM" id="SSF58014">
    <property type="entry name" value="Coiled-coil domain of nucleotide exchange factor GrpE"/>
    <property type="match status" value="1"/>
</dbReference>
<proteinExistence type="inferred from homology"/>
<keyword evidence="6 10" id="KW-0143">Chaperone</keyword>
<dbReference type="InterPro" id="IPR013805">
    <property type="entry name" value="GrpE_CC"/>
</dbReference>
<dbReference type="PANTHER" id="PTHR21237:SF23">
    <property type="entry name" value="GRPE PROTEIN HOMOLOG, MITOCHONDRIAL"/>
    <property type="match status" value="1"/>
</dbReference>
<evidence type="ECO:0000313" key="15">
    <source>
        <dbReference type="Proteomes" id="UP001157439"/>
    </source>
</evidence>
<evidence type="ECO:0000256" key="9">
    <source>
        <dbReference type="ARBA" id="ARBA00076414"/>
    </source>
</evidence>
<dbReference type="NCBIfam" id="NF010737">
    <property type="entry name" value="PRK14139.1"/>
    <property type="match status" value="1"/>
</dbReference>
<dbReference type="AlphaFoldDB" id="A0AA37TVS8"/>
<comment type="subunit">
    <text evidence="3 10">Homodimer.</text>
</comment>
<keyword evidence="4 10" id="KW-0963">Cytoplasm</keyword>
<comment type="function">
    <text evidence="7 10 11">Participates actively in the response to hyperosmotic and heat shock by preventing the aggregation of stress-denatured proteins, in association with DnaK and GrpE. It is the nucleotide exchange factor for DnaK and may function as a thermosensor. Unfolded proteins bind initially to DnaJ; upon interaction with the DnaJ-bound protein, DnaK hydrolyzes its bound ATP, resulting in the formation of a stable complex. GrpE releases ADP from DnaK; ATP binding to DnaK triggers the release of the substrate protein, thus completing the reaction cycle. Several rounds of ATP-dependent interactions between DnaJ, DnaK and GrpE are required for fully efficient folding.</text>
</comment>
<evidence type="ECO:0000256" key="12">
    <source>
        <dbReference type="RuleBase" id="RU004478"/>
    </source>
</evidence>
<evidence type="ECO:0000256" key="2">
    <source>
        <dbReference type="ARBA" id="ARBA00009054"/>
    </source>
</evidence>
<dbReference type="EMBL" id="BSPO01000003">
    <property type="protein sequence ID" value="GLS83650.1"/>
    <property type="molecule type" value="Genomic_DNA"/>
</dbReference>
<evidence type="ECO:0000256" key="1">
    <source>
        <dbReference type="ARBA" id="ARBA00004496"/>
    </source>
</evidence>
<name>A0AA37TVS8_9GAMM</name>
<dbReference type="GO" id="GO:0051087">
    <property type="term" value="F:protein-folding chaperone binding"/>
    <property type="evidence" value="ECO:0007669"/>
    <property type="project" value="InterPro"/>
</dbReference>
<dbReference type="CDD" id="cd00446">
    <property type="entry name" value="GrpE"/>
    <property type="match status" value="1"/>
</dbReference>
<evidence type="ECO:0000256" key="11">
    <source>
        <dbReference type="RuleBase" id="RU000639"/>
    </source>
</evidence>
<evidence type="ECO:0000256" key="8">
    <source>
        <dbReference type="ARBA" id="ARBA00072274"/>
    </source>
</evidence>
<dbReference type="NCBIfam" id="NF010738">
    <property type="entry name" value="PRK14140.1"/>
    <property type="match status" value="1"/>
</dbReference>
<dbReference type="Pfam" id="PF01025">
    <property type="entry name" value="GrpE"/>
    <property type="match status" value="1"/>
</dbReference>
<dbReference type="GO" id="GO:0042803">
    <property type="term" value="F:protein homodimerization activity"/>
    <property type="evidence" value="ECO:0007669"/>
    <property type="project" value="InterPro"/>
</dbReference>
<dbReference type="Gene3D" id="3.90.20.20">
    <property type="match status" value="1"/>
</dbReference>
<dbReference type="GO" id="GO:0051082">
    <property type="term" value="F:unfolded protein binding"/>
    <property type="evidence" value="ECO:0007669"/>
    <property type="project" value="TreeGrafter"/>
</dbReference>
<comment type="subcellular location">
    <subcellularLocation>
        <location evidence="1 10">Cytoplasm</location>
    </subcellularLocation>
</comment>
<comment type="similarity">
    <text evidence="2 10 12">Belongs to the GrpE family.</text>
</comment>
<protein>
    <recommendedName>
        <fullName evidence="8 10">Protein GrpE</fullName>
    </recommendedName>
    <alternativeName>
        <fullName evidence="9 10">HSP-70 cofactor</fullName>
    </alternativeName>
</protein>
<evidence type="ECO:0000256" key="13">
    <source>
        <dbReference type="SAM" id="MobiDB-lite"/>
    </source>
</evidence>
<dbReference type="Proteomes" id="UP001157439">
    <property type="component" value="Unassembled WGS sequence"/>
</dbReference>
<organism evidence="14 15">
    <name type="scientific">Paraferrimonas haliotis</name>
    <dbReference type="NCBI Taxonomy" id="2013866"/>
    <lineage>
        <taxon>Bacteria</taxon>
        <taxon>Pseudomonadati</taxon>
        <taxon>Pseudomonadota</taxon>
        <taxon>Gammaproteobacteria</taxon>
        <taxon>Alteromonadales</taxon>
        <taxon>Ferrimonadaceae</taxon>
        <taxon>Paraferrimonas</taxon>
    </lineage>
</organism>
<evidence type="ECO:0000256" key="3">
    <source>
        <dbReference type="ARBA" id="ARBA00011738"/>
    </source>
</evidence>
<dbReference type="SUPFAM" id="SSF51064">
    <property type="entry name" value="Head domain of nucleotide exchange factor GrpE"/>
    <property type="match status" value="1"/>
</dbReference>
<keyword evidence="5 10" id="KW-0346">Stress response</keyword>
<dbReference type="GO" id="GO:0005829">
    <property type="term" value="C:cytosol"/>
    <property type="evidence" value="ECO:0007669"/>
    <property type="project" value="TreeGrafter"/>
</dbReference>
<evidence type="ECO:0000256" key="7">
    <source>
        <dbReference type="ARBA" id="ARBA00053401"/>
    </source>
</evidence>
<dbReference type="NCBIfam" id="NF010748">
    <property type="entry name" value="PRK14150.1"/>
    <property type="match status" value="1"/>
</dbReference>
<evidence type="ECO:0000256" key="4">
    <source>
        <dbReference type="ARBA" id="ARBA00022490"/>
    </source>
</evidence>
<reference evidence="14 15" key="1">
    <citation type="journal article" date="2014" name="Int. J. Syst. Evol. Microbiol.">
        <title>Complete genome sequence of Corynebacterium casei LMG S-19264T (=DSM 44701T), isolated from a smear-ripened cheese.</title>
        <authorList>
            <consortium name="US DOE Joint Genome Institute (JGI-PGF)"/>
            <person name="Walter F."/>
            <person name="Albersmeier A."/>
            <person name="Kalinowski J."/>
            <person name="Ruckert C."/>
        </authorList>
    </citation>
    <scope>NUCLEOTIDE SEQUENCE [LARGE SCALE GENOMIC DNA]</scope>
    <source>
        <strain evidence="14 15">NBRC 112785</strain>
    </source>
</reference>
<dbReference type="GO" id="GO:0006457">
    <property type="term" value="P:protein folding"/>
    <property type="evidence" value="ECO:0007669"/>
    <property type="project" value="InterPro"/>
</dbReference>
<dbReference type="RefSeq" id="WP_095498686.1">
    <property type="nucleotide sequence ID" value="NZ_BSPO01000003.1"/>
</dbReference>
<gene>
    <name evidence="10 14" type="primary">grpE</name>
    <name evidence="14" type="ORF">GCM10007894_16270</name>
</gene>
<sequence length="200" mass="22088">MTDPKHDQVNEEQLEQQNESLDGEQIETNDAVEQVEEEQAQADPIATLTEELAKANQQIADQQDSVLRAKAEVDNIRRRAAIDVTKAKDFALEKFSKELLPVIDNLERALAVECDESAKAVHEGVELTLKSFLATVEKFGIKVVDPKGEAFNPDAHQAISMVPNPELPNNTVMDVMQKGYELNGRLLRPAMVIVSQGGAK</sequence>
<dbReference type="FunFam" id="2.30.22.10:FF:000001">
    <property type="entry name" value="Protein GrpE"/>
    <property type="match status" value="1"/>
</dbReference>
<evidence type="ECO:0000256" key="10">
    <source>
        <dbReference type="HAMAP-Rule" id="MF_01151"/>
    </source>
</evidence>
<evidence type="ECO:0000256" key="5">
    <source>
        <dbReference type="ARBA" id="ARBA00023016"/>
    </source>
</evidence>
<dbReference type="Gene3D" id="2.30.22.10">
    <property type="entry name" value="Head domain of nucleotide exchange factor GrpE"/>
    <property type="match status" value="1"/>
</dbReference>
<keyword evidence="15" id="KW-1185">Reference proteome</keyword>
<dbReference type="PROSITE" id="PS01071">
    <property type="entry name" value="GRPE"/>
    <property type="match status" value="1"/>
</dbReference>
<dbReference type="HAMAP" id="MF_01151">
    <property type="entry name" value="GrpE"/>
    <property type="match status" value="1"/>
</dbReference>
<dbReference type="PRINTS" id="PR00773">
    <property type="entry name" value="GRPEPROTEIN"/>
</dbReference>
<dbReference type="InterPro" id="IPR000740">
    <property type="entry name" value="GrpE"/>
</dbReference>
<comment type="caution">
    <text evidence="14">The sequence shown here is derived from an EMBL/GenBank/DDBJ whole genome shotgun (WGS) entry which is preliminary data.</text>
</comment>
<dbReference type="PANTHER" id="PTHR21237">
    <property type="entry name" value="GRPE PROTEIN"/>
    <property type="match status" value="1"/>
</dbReference>
<accession>A0AA37TVS8</accession>
<evidence type="ECO:0000313" key="14">
    <source>
        <dbReference type="EMBL" id="GLS83650.1"/>
    </source>
</evidence>
<dbReference type="InterPro" id="IPR009012">
    <property type="entry name" value="GrpE_head"/>
</dbReference>
<feature type="region of interest" description="Disordered" evidence="13">
    <location>
        <begin position="1"/>
        <end position="43"/>
    </location>
</feature>
<dbReference type="GO" id="GO:0000774">
    <property type="term" value="F:adenyl-nucleotide exchange factor activity"/>
    <property type="evidence" value="ECO:0007669"/>
    <property type="project" value="InterPro"/>
</dbReference>